<sequence>MKETSAQREVRREFSRRLTALINNAANHPGIRKALVESLAEIADRIDQLDASVREKFPLRKAPRAVRFYIKGGNAFDAIMAISRGDHDLFGVGKSDWDTQAIIDPWLPATIQNSLYGDIEDILIDALRTAGLKVATAINARPQDVSPLRPVTEALPADATVNYTLACDSPQTLRRVFDRDRLGLWTDDRRQLSDETIPSPTLLPGILLNDGIKPFALHRLGYTWHGERQNGAGAGPDPNLSSRPILMELIDVTLPRRDTIEAVATWSDLERNRLRIVPGTDMGVTLPLPDLDYHLRENLTMICEVADKSSRHADKLPKRLQRIGQIYQSYTTPERQAGFRDTVNAMAGDTVAAEGDSAEDMCRALMDSIAQRTAASDGNFWKGHVSTASAERITQGRQRLRRTLETMRRTFGDTVLLSVAYSDDLAMFRALAENPYLAIDRIGFCGIDAAAVIRASYEDIIGFDTAEFARALGASKRKSSQDDVPGKGIKVEWQSHNTPRPGGPSYECTFVVFDGHKATTFLTLTSASALQAPFQRDPDHAGIEYASLLDMDAQRKAAAALIEDYLVRTALSRQHDAIRSLLVVD</sequence>
<dbReference type="RefSeq" id="WP_136004827.1">
    <property type="nucleotide sequence ID" value="NZ_SRYW01000007.1"/>
</dbReference>
<dbReference type="EMBL" id="SRYW01000007">
    <property type="protein sequence ID" value="TGY34177.1"/>
    <property type="molecule type" value="Genomic_DNA"/>
</dbReference>
<organism evidence="1 2">
    <name type="scientific">Stenotrophomonas maltophilia</name>
    <name type="common">Pseudomonas maltophilia</name>
    <name type="synonym">Xanthomonas maltophilia</name>
    <dbReference type="NCBI Taxonomy" id="40324"/>
    <lineage>
        <taxon>Bacteria</taxon>
        <taxon>Pseudomonadati</taxon>
        <taxon>Pseudomonadota</taxon>
        <taxon>Gammaproteobacteria</taxon>
        <taxon>Lysobacterales</taxon>
        <taxon>Lysobacteraceae</taxon>
        <taxon>Stenotrophomonas</taxon>
        <taxon>Stenotrophomonas maltophilia group</taxon>
    </lineage>
</organism>
<evidence type="ECO:0000313" key="1">
    <source>
        <dbReference type="EMBL" id="TGY34177.1"/>
    </source>
</evidence>
<dbReference type="Proteomes" id="UP000306631">
    <property type="component" value="Unassembled WGS sequence"/>
</dbReference>
<dbReference type="AlphaFoldDB" id="A0A4S2CYL9"/>
<reference evidence="1 2" key="1">
    <citation type="submission" date="2019-04" db="EMBL/GenBank/DDBJ databases">
        <title>Microbes associate with the intestines of laboratory mice.</title>
        <authorList>
            <person name="Navarre W."/>
            <person name="Wong E."/>
            <person name="Huang K."/>
            <person name="Tropini C."/>
            <person name="Ng K."/>
            <person name="Yu B."/>
        </authorList>
    </citation>
    <scope>NUCLEOTIDE SEQUENCE [LARGE SCALE GENOMIC DNA]</scope>
    <source>
        <strain evidence="1 2">NM62_B4-13</strain>
    </source>
</reference>
<accession>A0A4S2CYL9</accession>
<comment type="caution">
    <text evidence="1">The sequence shown here is derived from an EMBL/GenBank/DDBJ whole genome shotgun (WGS) entry which is preliminary data.</text>
</comment>
<protein>
    <submittedName>
        <fullName evidence="1">Uncharacterized protein</fullName>
    </submittedName>
</protein>
<dbReference type="OrthoDB" id="7051268at2"/>
<evidence type="ECO:0000313" key="2">
    <source>
        <dbReference type="Proteomes" id="UP000306631"/>
    </source>
</evidence>
<proteinExistence type="predicted"/>
<name>A0A4S2CYL9_STEMA</name>
<gene>
    <name evidence="1" type="ORF">E5352_09895</name>
</gene>